<accession>A0A1X0FTS9</accession>
<proteinExistence type="predicted"/>
<dbReference type="EMBL" id="AP022590">
    <property type="protein sequence ID" value="BBY38154.1"/>
    <property type="molecule type" value="Genomic_DNA"/>
</dbReference>
<evidence type="ECO:0000313" key="6">
    <source>
        <dbReference type="Proteomes" id="UP000192760"/>
    </source>
</evidence>
<dbReference type="PANTHER" id="PTHR30137">
    <property type="entry name" value="LUCIFERASE-LIKE MONOOXYGENASE"/>
    <property type="match status" value="1"/>
</dbReference>
<feature type="domain" description="Luciferase-like" evidence="3">
    <location>
        <begin position="43"/>
        <end position="341"/>
    </location>
</feature>
<dbReference type="Gene3D" id="3.20.20.30">
    <property type="entry name" value="Luciferase-like domain"/>
    <property type="match status" value="1"/>
</dbReference>
<dbReference type="PANTHER" id="PTHR30137:SF8">
    <property type="entry name" value="BLR5498 PROTEIN"/>
    <property type="match status" value="1"/>
</dbReference>
<dbReference type="GO" id="GO:0016705">
    <property type="term" value="F:oxidoreductase activity, acting on paired donors, with incorporation or reduction of molecular oxygen"/>
    <property type="evidence" value="ECO:0007669"/>
    <property type="project" value="InterPro"/>
</dbReference>
<evidence type="ECO:0000256" key="1">
    <source>
        <dbReference type="ARBA" id="ARBA00023002"/>
    </source>
</evidence>
<evidence type="ECO:0000313" key="7">
    <source>
        <dbReference type="Proteomes" id="UP000465812"/>
    </source>
</evidence>
<dbReference type="AlphaFoldDB" id="A0A1X0FTS9"/>
<dbReference type="EMBL" id="MVHW01000017">
    <property type="protein sequence ID" value="ORB04928.1"/>
    <property type="molecule type" value="Genomic_DNA"/>
</dbReference>
<dbReference type="GO" id="GO:0005829">
    <property type="term" value="C:cytosol"/>
    <property type="evidence" value="ECO:0007669"/>
    <property type="project" value="TreeGrafter"/>
</dbReference>
<dbReference type="STRING" id="560555.BST30_15835"/>
<reference evidence="4" key="3">
    <citation type="submission" date="2020-02" db="EMBL/GenBank/DDBJ databases">
        <authorList>
            <person name="Matsumoto Y."/>
            <person name="Motooka D."/>
            <person name="Nakamura S."/>
        </authorList>
    </citation>
    <scope>NUCLEOTIDE SEQUENCE</scope>
    <source>
        <strain evidence="4">JCM 18113</strain>
    </source>
</reference>
<reference evidence="5 6" key="1">
    <citation type="submission" date="2017-02" db="EMBL/GenBank/DDBJ databases">
        <title>The new phylogeny of genus Mycobacterium.</title>
        <authorList>
            <person name="Tortoli E."/>
            <person name="Trovato A."/>
            <person name="Cirillo D.M."/>
        </authorList>
    </citation>
    <scope>NUCLEOTIDE SEQUENCE [LARGE SCALE GENOMIC DNA]</scope>
    <source>
        <strain evidence="5 6">DSM 45255</strain>
    </source>
</reference>
<dbReference type="SUPFAM" id="SSF51679">
    <property type="entry name" value="Bacterial luciferase-like"/>
    <property type="match status" value="1"/>
</dbReference>
<gene>
    <name evidence="5" type="ORF">BST30_15835</name>
    <name evidence="4" type="ORF">MMAN_22880</name>
</gene>
<dbReference type="Pfam" id="PF00296">
    <property type="entry name" value="Bac_luciferase"/>
    <property type="match status" value="1"/>
</dbReference>
<keyword evidence="7" id="KW-1185">Reference proteome</keyword>
<dbReference type="InterPro" id="IPR050766">
    <property type="entry name" value="Bact_Lucif_Oxidored"/>
</dbReference>
<dbReference type="InterPro" id="IPR036661">
    <property type="entry name" value="Luciferase-like_sf"/>
</dbReference>
<sequence>MKFHAFHFMPYPYLEEGFKDKYQSDWVTYPNSNYDPVKGHELYSTYLDQLVYAAELGFDGVCVNEHHQTSYGLMPSPNILAAMLVQRTMGMPTKVGILGNALPLRQNPLRLAEELAMLDVISGGRIVSGFVRGIGAEYHSFGVNPAESRDRFREAHDVIVKAWSEPGPFSFEGEFFNYRYVNTWPRPFQRPHPEVWAPSTGSGETVAWAAERAYTYVQVFSPIKSVVKIFEEYRDASEKFGVPNPSSRLGWAPAVYVADSDAQAEDEFWPNADLYFNNLFPNPMHRLFPPNYMEEKTLERVLSLRGDLDKKTDFDTLKSNYTAIAGSPETVLGMLEEAHDMLGFEHIVMYVHLGALSDELTRNNIRRIATDIIPKLRDHKSKRDM</sequence>
<dbReference type="GO" id="GO:0004497">
    <property type="term" value="F:monooxygenase activity"/>
    <property type="evidence" value="ECO:0007669"/>
    <property type="project" value="UniProtKB-KW"/>
</dbReference>
<keyword evidence="1" id="KW-0560">Oxidoreductase</keyword>
<name>A0A1X0FTS9_MYCNT</name>
<dbReference type="RefSeq" id="WP_083096008.1">
    <property type="nucleotide sequence ID" value="NZ_AP022590.1"/>
</dbReference>
<protein>
    <submittedName>
        <fullName evidence="4">Monooxygenase</fullName>
    </submittedName>
</protein>
<organism evidence="5 6">
    <name type="scientific">Mycobacterium mantenii</name>
    <dbReference type="NCBI Taxonomy" id="560555"/>
    <lineage>
        <taxon>Bacteria</taxon>
        <taxon>Bacillati</taxon>
        <taxon>Actinomycetota</taxon>
        <taxon>Actinomycetes</taxon>
        <taxon>Mycobacteriales</taxon>
        <taxon>Mycobacteriaceae</taxon>
        <taxon>Mycobacterium</taxon>
        <taxon>Mycobacterium avium complex (MAC)</taxon>
    </lineage>
</organism>
<evidence type="ECO:0000259" key="3">
    <source>
        <dbReference type="Pfam" id="PF00296"/>
    </source>
</evidence>
<dbReference type="Proteomes" id="UP000192760">
    <property type="component" value="Unassembled WGS sequence"/>
</dbReference>
<evidence type="ECO:0000313" key="5">
    <source>
        <dbReference type="EMBL" id="ORB04928.1"/>
    </source>
</evidence>
<dbReference type="InterPro" id="IPR011251">
    <property type="entry name" value="Luciferase-like_dom"/>
</dbReference>
<keyword evidence="2 4" id="KW-0503">Monooxygenase</keyword>
<dbReference type="Proteomes" id="UP000465812">
    <property type="component" value="Chromosome"/>
</dbReference>
<evidence type="ECO:0000313" key="4">
    <source>
        <dbReference type="EMBL" id="BBY38154.1"/>
    </source>
</evidence>
<reference evidence="4 7" key="2">
    <citation type="journal article" date="2019" name="Emerg. Microbes Infect.">
        <title>Comprehensive subspecies identification of 175 nontuberculous mycobacteria species based on 7547 genomic profiles.</title>
        <authorList>
            <person name="Matsumoto Y."/>
            <person name="Kinjo T."/>
            <person name="Motooka D."/>
            <person name="Nabeya D."/>
            <person name="Jung N."/>
            <person name="Uechi K."/>
            <person name="Horii T."/>
            <person name="Iida T."/>
            <person name="Fujita J."/>
            <person name="Nakamura S."/>
        </authorList>
    </citation>
    <scope>NUCLEOTIDE SEQUENCE [LARGE SCALE GENOMIC DNA]</scope>
    <source>
        <strain evidence="4 7">JCM 18113</strain>
    </source>
</reference>
<evidence type="ECO:0000256" key="2">
    <source>
        <dbReference type="ARBA" id="ARBA00023033"/>
    </source>
</evidence>